<gene>
    <name evidence="1" type="ORF">ACFOSX_11790</name>
</gene>
<proteinExistence type="predicted"/>
<accession>A0ABV8AJ50</accession>
<protein>
    <recommendedName>
        <fullName evidence="3">BlaR1 peptidase M56</fullName>
    </recommendedName>
</protein>
<keyword evidence="2" id="KW-1185">Reference proteome</keyword>
<evidence type="ECO:0008006" key="3">
    <source>
        <dbReference type="Google" id="ProtNLM"/>
    </source>
</evidence>
<evidence type="ECO:0000313" key="2">
    <source>
        <dbReference type="Proteomes" id="UP001595812"/>
    </source>
</evidence>
<dbReference type="EMBL" id="JBHSAT010000021">
    <property type="protein sequence ID" value="MFC3877908.1"/>
    <property type="molecule type" value="Genomic_DNA"/>
</dbReference>
<name>A0ABV8AJ50_9FLAO</name>
<dbReference type="RefSeq" id="WP_386101223.1">
    <property type="nucleotide sequence ID" value="NZ_JBHSAT010000021.1"/>
</dbReference>
<comment type="caution">
    <text evidence="1">The sequence shown here is derived from an EMBL/GenBank/DDBJ whole genome shotgun (WGS) entry which is preliminary data.</text>
</comment>
<dbReference type="Proteomes" id="UP001595812">
    <property type="component" value="Unassembled WGS sequence"/>
</dbReference>
<reference evidence="2" key="1">
    <citation type="journal article" date="2019" name="Int. J. Syst. Evol. Microbiol.">
        <title>The Global Catalogue of Microorganisms (GCM) 10K type strain sequencing project: providing services to taxonomists for standard genome sequencing and annotation.</title>
        <authorList>
            <consortium name="The Broad Institute Genomics Platform"/>
            <consortium name="The Broad Institute Genome Sequencing Center for Infectious Disease"/>
            <person name="Wu L."/>
            <person name="Ma J."/>
        </authorList>
    </citation>
    <scope>NUCLEOTIDE SEQUENCE [LARGE SCALE GENOMIC DNA]</scope>
    <source>
        <strain evidence="2">CECT 8979</strain>
    </source>
</reference>
<evidence type="ECO:0000313" key="1">
    <source>
        <dbReference type="EMBL" id="MFC3877908.1"/>
    </source>
</evidence>
<sequence>MILVSKYLVPKGYSGLTLFPFILLKERRLKTDKRFINHERIHLRQQLELLIAPFYLIYGIEFLIRLIKLKNWHLAYRAISFEREAYSNDNNLDYLKRRPFWNFIHYF</sequence>
<organism evidence="1 2">
    <name type="scientific">Winogradskyella maritima</name>
    <dbReference type="NCBI Taxonomy" id="1517766"/>
    <lineage>
        <taxon>Bacteria</taxon>
        <taxon>Pseudomonadati</taxon>
        <taxon>Bacteroidota</taxon>
        <taxon>Flavobacteriia</taxon>
        <taxon>Flavobacteriales</taxon>
        <taxon>Flavobacteriaceae</taxon>
        <taxon>Winogradskyella</taxon>
    </lineage>
</organism>